<feature type="transmembrane region" description="Helical" evidence="5">
    <location>
        <begin position="109"/>
        <end position="126"/>
    </location>
</feature>
<sequence length="327" mass="33603">MASHRAGALRAHVRTWRPYTLWYIGLVGLAGAGLAGGHPAWWRLVAAWATPTLGWIGGHYLSDYFDRDLDAASKPHRPIPSGALRPAAALGCGIGCLVGVGTLAVAGGWPTLTVAALATVAIVAYGRALKARGLAGNAARGALGALTLLYGAALVDSPAQWTLLSFVLAFWAHDTSSNLVGTLRDVPGDRAGGYTTMPVRHGDRIAIATALALYGLALASATVGGWVGGHRTVPLVYLVSLTPAALLGAAAFRSLLAHRTRLSANVALRGHELLVLERVCLAAAVVGLGLGLTTAGVLAVPALVVTGWTQARLRSGHEFGPSLSHLG</sequence>
<dbReference type="EMBL" id="JACHJW010000001">
    <property type="protein sequence ID" value="MBB4956986.1"/>
    <property type="molecule type" value="Genomic_DNA"/>
</dbReference>
<dbReference type="PANTHER" id="PTHR42723">
    <property type="entry name" value="CHLOROPHYLL SYNTHASE"/>
    <property type="match status" value="1"/>
</dbReference>
<dbReference type="GO" id="GO:0016020">
    <property type="term" value="C:membrane"/>
    <property type="evidence" value="ECO:0007669"/>
    <property type="project" value="UniProtKB-SubCell"/>
</dbReference>
<proteinExistence type="predicted"/>
<dbReference type="EC" id="2.5.1.39" evidence="6"/>
<dbReference type="RefSeq" id="WP_184532706.1">
    <property type="nucleotide sequence ID" value="NZ_JACHJW010000001.1"/>
</dbReference>
<gene>
    <name evidence="6" type="ORF">FHR38_000719</name>
</gene>
<comment type="caution">
    <text evidence="6">The sequence shown here is derived from an EMBL/GenBank/DDBJ whole genome shotgun (WGS) entry which is preliminary data.</text>
</comment>
<feature type="transmembrane region" description="Helical" evidence="5">
    <location>
        <begin position="205"/>
        <end position="229"/>
    </location>
</feature>
<accession>A0A7W7WMB3</accession>
<dbReference type="CDD" id="cd13956">
    <property type="entry name" value="PT_UbiA"/>
    <property type="match status" value="1"/>
</dbReference>
<organism evidence="6 7">
    <name type="scientific">Micromonospora polyrhachis</name>
    <dbReference type="NCBI Taxonomy" id="1282883"/>
    <lineage>
        <taxon>Bacteria</taxon>
        <taxon>Bacillati</taxon>
        <taxon>Actinomycetota</taxon>
        <taxon>Actinomycetes</taxon>
        <taxon>Micromonosporales</taxon>
        <taxon>Micromonosporaceae</taxon>
        <taxon>Micromonospora</taxon>
    </lineage>
</organism>
<feature type="transmembrane region" description="Helical" evidence="5">
    <location>
        <begin position="279"/>
        <end position="304"/>
    </location>
</feature>
<keyword evidence="3 5" id="KW-1133">Transmembrane helix</keyword>
<feature type="transmembrane region" description="Helical" evidence="5">
    <location>
        <begin position="21"/>
        <end position="38"/>
    </location>
</feature>
<evidence type="ECO:0000256" key="5">
    <source>
        <dbReference type="SAM" id="Phobius"/>
    </source>
</evidence>
<dbReference type="GO" id="GO:0047295">
    <property type="term" value="F:geranylgeranylglycerol-phosphate geranylgeranyltransferase activity"/>
    <property type="evidence" value="ECO:0007669"/>
    <property type="project" value="UniProtKB-EC"/>
</dbReference>
<dbReference type="GO" id="GO:0008412">
    <property type="term" value="F:4-hydroxybenzoate polyprenyltransferase activity"/>
    <property type="evidence" value="ECO:0007669"/>
    <property type="project" value="UniProtKB-EC"/>
</dbReference>
<comment type="subcellular location">
    <subcellularLocation>
        <location evidence="1">Membrane</location>
        <topology evidence="1">Multi-pass membrane protein</topology>
    </subcellularLocation>
</comment>
<dbReference type="InterPro" id="IPR050475">
    <property type="entry name" value="Prenyltransferase_related"/>
</dbReference>
<keyword evidence="4 5" id="KW-0472">Membrane</keyword>
<evidence type="ECO:0000313" key="7">
    <source>
        <dbReference type="Proteomes" id="UP000578819"/>
    </source>
</evidence>
<dbReference type="InterPro" id="IPR000537">
    <property type="entry name" value="UbiA_prenyltransferase"/>
</dbReference>
<dbReference type="AlphaFoldDB" id="A0A7W7WMB3"/>
<dbReference type="InterPro" id="IPR044878">
    <property type="entry name" value="UbiA_sf"/>
</dbReference>
<dbReference type="PANTHER" id="PTHR42723:SF1">
    <property type="entry name" value="CHLOROPHYLL SYNTHASE, CHLOROPLASTIC"/>
    <property type="match status" value="1"/>
</dbReference>
<dbReference type="Gene3D" id="1.10.357.140">
    <property type="entry name" value="UbiA prenyltransferase"/>
    <property type="match status" value="1"/>
</dbReference>
<evidence type="ECO:0000256" key="4">
    <source>
        <dbReference type="ARBA" id="ARBA00023136"/>
    </source>
</evidence>
<feature type="transmembrane region" description="Helical" evidence="5">
    <location>
        <begin position="235"/>
        <end position="258"/>
    </location>
</feature>
<protein>
    <submittedName>
        <fullName evidence="6">4-hydroxybenzoate polyprenyltransferase/geranylgeranylglycerol-phosphate geranylgeranyltransferase</fullName>
        <ecNumber evidence="6">2.5.1.39</ecNumber>
        <ecNumber evidence="6">2.5.1.42</ecNumber>
    </submittedName>
</protein>
<keyword evidence="2 5" id="KW-0812">Transmembrane</keyword>
<keyword evidence="7" id="KW-1185">Reference proteome</keyword>
<evidence type="ECO:0000313" key="6">
    <source>
        <dbReference type="EMBL" id="MBB4956986.1"/>
    </source>
</evidence>
<dbReference type="Proteomes" id="UP000578819">
    <property type="component" value="Unassembled WGS sequence"/>
</dbReference>
<dbReference type="Pfam" id="PF01040">
    <property type="entry name" value="UbiA"/>
    <property type="match status" value="1"/>
</dbReference>
<dbReference type="EC" id="2.5.1.42" evidence="6"/>
<reference evidence="6 7" key="1">
    <citation type="submission" date="2020-08" db="EMBL/GenBank/DDBJ databases">
        <title>Sequencing the genomes of 1000 actinobacteria strains.</title>
        <authorList>
            <person name="Klenk H.-P."/>
        </authorList>
    </citation>
    <scope>NUCLEOTIDE SEQUENCE [LARGE SCALE GENOMIC DNA]</scope>
    <source>
        <strain evidence="6 7">DSM 45886</strain>
    </source>
</reference>
<feature type="transmembrane region" description="Helical" evidence="5">
    <location>
        <begin position="138"/>
        <end position="155"/>
    </location>
</feature>
<evidence type="ECO:0000256" key="2">
    <source>
        <dbReference type="ARBA" id="ARBA00022692"/>
    </source>
</evidence>
<evidence type="ECO:0000256" key="1">
    <source>
        <dbReference type="ARBA" id="ARBA00004141"/>
    </source>
</evidence>
<keyword evidence="6" id="KW-0808">Transferase</keyword>
<name>A0A7W7WMB3_9ACTN</name>
<evidence type="ECO:0000256" key="3">
    <source>
        <dbReference type="ARBA" id="ARBA00022989"/>
    </source>
</evidence>